<dbReference type="GO" id="GO:0016020">
    <property type="term" value="C:membrane"/>
    <property type="evidence" value="ECO:0007669"/>
    <property type="project" value="UniProtKB-SubCell"/>
</dbReference>
<accession>A0AAE1KYX6</accession>
<keyword evidence="4 7" id="KW-1133">Transmembrane helix</keyword>
<evidence type="ECO:0000256" key="4">
    <source>
        <dbReference type="ARBA" id="ARBA00022989"/>
    </source>
</evidence>
<dbReference type="Proteomes" id="UP001286313">
    <property type="component" value="Unassembled WGS sequence"/>
</dbReference>
<comment type="similarity">
    <text evidence="2">Belongs to the potassium channel KCNE family.</text>
</comment>
<reference evidence="8" key="1">
    <citation type="submission" date="2023-10" db="EMBL/GenBank/DDBJ databases">
        <title>Genome assemblies of two species of porcelain crab, Petrolisthes cinctipes and Petrolisthes manimaculis (Anomura: Porcellanidae).</title>
        <authorList>
            <person name="Angst P."/>
        </authorList>
    </citation>
    <scope>NUCLEOTIDE SEQUENCE</scope>
    <source>
        <strain evidence="8">PB745_01</strain>
        <tissue evidence="8">Gill</tissue>
    </source>
</reference>
<keyword evidence="5 7" id="KW-0472">Membrane</keyword>
<evidence type="ECO:0000313" key="9">
    <source>
        <dbReference type="Proteomes" id="UP001286313"/>
    </source>
</evidence>
<comment type="caution">
    <text evidence="8">The sequence shown here is derived from an EMBL/GenBank/DDBJ whole genome shotgun (WGS) entry which is preliminary data.</text>
</comment>
<dbReference type="InterPro" id="IPR000369">
    <property type="entry name" value="K_chnl_KCNE"/>
</dbReference>
<evidence type="ECO:0000256" key="7">
    <source>
        <dbReference type="SAM" id="Phobius"/>
    </source>
</evidence>
<keyword evidence="3 7" id="KW-0812">Transmembrane</keyword>
<dbReference type="Pfam" id="PF02060">
    <property type="entry name" value="ISK_Channel"/>
    <property type="match status" value="1"/>
</dbReference>
<proteinExistence type="inferred from homology"/>
<feature type="region of interest" description="Disordered" evidence="6">
    <location>
        <begin position="138"/>
        <end position="164"/>
    </location>
</feature>
<evidence type="ECO:0000256" key="2">
    <source>
        <dbReference type="ARBA" id="ARBA00005688"/>
    </source>
</evidence>
<evidence type="ECO:0000313" key="8">
    <source>
        <dbReference type="EMBL" id="KAK3890451.1"/>
    </source>
</evidence>
<organism evidence="8 9">
    <name type="scientific">Petrolisthes cinctipes</name>
    <name type="common">Flat porcelain crab</name>
    <dbReference type="NCBI Taxonomy" id="88211"/>
    <lineage>
        <taxon>Eukaryota</taxon>
        <taxon>Metazoa</taxon>
        <taxon>Ecdysozoa</taxon>
        <taxon>Arthropoda</taxon>
        <taxon>Crustacea</taxon>
        <taxon>Multicrustacea</taxon>
        <taxon>Malacostraca</taxon>
        <taxon>Eumalacostraca</taxon>
        <taxon>Eucarida</taxon>
        <taxon>Decapoda</taxon>
        <taxon>Pleocyemata</taxon>
        <taxon>Anomura</taxon>
        <taxon>Galatheoidea</taxon>
        <taxon>Porcellanidae</taxon>
        <taxon>Petrolisthes</taxon>
    </lineage>
</organism>
<evidence type="ECO:0000256" key="1">
    <source>
        <dbReference type="ARBA" id="ARBA00004167"/>
    </source>
</evidence>
<evidence type="ECO:0000256" key="3">
    <source>
        <dbReference type="ARBA" id="ARBA00022692"/>
    </source>
</evidence>
<dbReference type="GO" id="GO:0005249">
    <property type="term" value="F:voltage-gated potassium channel activity"/>
    <property type="evidence" value="ECO:0007669"/>
    <property type="project" value="InterPro"/>
</dbReference>
<name>A0AAE1KYX6_PETCI</name>
<comment type="subcellular location">
    <subcellularLocation>
        <location evidence="1">Membrane</location>
        <topology evidence="1">Single-pass membrane protein</topology>
    </subcellularLocation>
</comment>
<gene>
    <name evidence="8" type="ORF">Pcinc_005608</name>
</gene>
<evidence type="ECO:0000256" key="6">
    <source>
        <dbReference type="SAM" id="MobiDB-lite"/>
    </source>
</evidence>
<sequence length="175" mass="19436">MADDAELATKTTSSAASVELASLRAMLEDILQSGCKNASRMVLKEVKELLQEDNNITSTTPTTATQEKDPEDSLAVVYIVFVLLFFAASLLVLLVKYLRRERESTRLQKFYEDYLENKTPSMVVHYDTSGRRLQAQISRDSTTHTPTPMPTPPTTPVDSSTAPPIHATETLGHMF</sequence>
<dbReference type="AlphaFoldDB" id="A0AAE1KYX6"/>
<dbReference type="EMBL" id="JAWQEG010000418">
    <property type="protein sequence ID" value="KAK3890451.1"/>
    <property type="molecule type" value="Genomic_DNA"/>
</dbReference>
<feature type="transmembrane region" description="Helical" evidence="7">
    <location>
        <begin position="75"/>
        <end position="98"/>
    </location>
</feature>
<evidence type="ECO:0000256" key="5">
    <source>
        <dbReference type="ARBA" id="ARBA00023136"/>
    </source>
</evidence>
<protein>
    <submittedName>
        <fullName evidence="8">Uncharacterized protein</fullName>
    </submittedName>
</protein>
<keyword evidence="9" id="KW-1185">Reference proteome</keyword>